<dbReference type="InterPro" id="IPR044238">
    <property type="entry name" value="ASHR2-like"/>
</dbReference>
<keyword evidence="2" id="KW-0732">Signal</keyword>
<feature type="chain" id="PRO_5043665547" description="SET domain-containing protein" evidence="2">
    <location>
        <begin position="20"/>
        <end position="260"/>
    </location>
</feature>
<reference evidence="4 5" key="1">
    <citation type="journal article" date="2024" name="Nat. Commun.">
        <title>Phylogenomics reveals the evolutionary origins of lichenization in chlorophyte algae.</title>
        <authorList>
            <person name="Puginier C."/>
            <person name="Libourel C."/>
            <person name="Otte J."/>
            <person name="Skaloud P."/>
            <person name="Haon M."/>
            <person name="Grisel S."/>
            <person name="Petersen M."/>
            <person name="Berrin J.G."/>
            <person name="Delaux P.M."/>
            <person name="Dal Grande F."/>
            <person name="Keller J."/>
        </authorList>
    </citation>
    <scope>NUCLEOTIDE SEQUENCE [LARGE SCALE GENOMIC DNA]</scope>
    <source>
        <strain evidence="4 5">SAG 2043</strain>
    </source>
</reference>
<dbReference type="InterPro" id="IPR001214">
    <property type="entry name" value="SET_dom"/>
</dbReference>
<dbReference type="Proteomes" id="UP001489004">
    <property type="component" value="Unassembled WGS sequence"/>
</dbReference>
<dbReference type="InterPro" id="IPR046341">
    <property type="entry name" value="SET_dom_sf"/>
</dbReference>
<dbReference type="PANTHER" id="PTHR47420:SF3">
    <property type="entry name" value="HISTONE-LYSINE N-METHYLTRANSFERASE ASHR2"/>
    <property type="match status" value="1"/>
</dbReference>
<feature type="signal peptide" evidence="2">
    <location>
        <begin position="1"/>
        <end position="19"/>
    </location>
</feature>
<evidence type="ECO:0000313" key="5">
    <source>
        <dbReference type="Proteomes" id="UP001489004"/>
    </source>
</evidence>
<name>A0AAW1R5Q8_9CHLO</name>
<accession>A0AAW1R5Q8</accession>
<feature type="region of interest" description="Disordered" evidence="1">
    <location>
        <begin position="146"/>
        <end position="170"/>
    </location>
</feature>
<feature type="domain" description="SET" evidence="3">
    <location>
        <begin position="1"/>
        <end position="111"/>
    </location>
</feature>
<dbReference type="Gene3D" id="2.170.270.10">
    <property type="entry name" value="SET domain"/>
    <property type="match status" value="1"/>
</dbReference>
<evidence type="ECO:0000259" key="3">
    <source>
        <dbReference type="PROSITE" id="PS50280"/>
    </source>
</evidence>
<dbReference type="PROSITE" id="PS50280">
    <property type="entry name" value="SET"/>
    <property type="match status" value="1"/>
</dbReference>
<proteinExistence type="predicted"/>
<keyword evidence="5" id="KW-1185">Reference proteome</keyword>
<evidence type="ECO:0000256" key="2">
    <source>
        <dbReference type="SAM" id="SignalP"/>
    </source>
</evidence>
<evidence type="ECO:0000313" key="4">
    <source>
        <dbReference type="EMBL" id="KAK9829128.1"/>
    </source>
</evidence>
<protein>
    <recommendedName>
        <fullName evidence="3">SET domain-containing protein</fullName>
    </recommendedName>
</protein>
<feature type="compositionally biased region" description="Acidic residues" evidence="1">
    <location>
        <begin position="146"/>
        <end position="158"/>
    </location>
</feature>
<dbReference type="Pfam" id="PF00856">
    <property type="entry name" value="SET"/>
    <property type="match status" value="1"/>
</dbReference>
<dbReference type="Gene3D" id="1.10.220.160">
    <property type="match status" value="1"/>
</dbReference>
<comment type="caution">
    <text evidence="4">The sequence shown here is derived from an EMBL/GenBank/DDBJ whole genome shotgun (WGS) entry which is preliminary data.</text>
</comment>
<dbReference type="AlphaFoldDB" id="A0AAW1R5Q8"/>
<sequence length="260" mass="28361">MARWYVGLLQLHAALNTLALRAIAPGCTLEEVQALLQREQCNGYGICAEPGPQRAIRGFALYEHASLVNHECLPNIARFDDYDKEGDFNTTLTFHAMQDIPAGAEVTQSYFPLNLSLPERQQACNEIYGFACTCMRCQVEGSWSSDESEVLDGEEEGEAGAHAEQSHQASSADASDCDLPLLNADEGITDAYLQLFCLKYICPQPDCCGTLAPTTTTSSDMTCNRCGSKRSEAEFLAEVEDFYGNNGGDSRQAPMVDDIA</sequence>
<organism evidence="4 5">
    <name type="scientific">[Myrmecia] bisecta</name>
    <dbReference type="NCBI Taxonomy" id="41462"/>
    <lineage>
        <taxon>Eukaryota</taxon>
        <taxon>Viridiplantae</taxon>
        <taxon>Chlorophyta</taxon>
        <taxon>core chlorophytes</taxon>
        <taxon>Trebouxiophyceae</taxon>
        <taxon>Trebouxiales</taxon>
        <taxon>Trebouxiaceae</taxon>
        <taxon>Myrmecia</taxon>
    </lineage>
</organism>
<evidence type="ECO:0000256" key="1">
    <source>
        <dbReference type="SAM" id="MobiDB-lite"/>
    </source>
</evidence>
<dbReference type="SUPFAM" id="SSF82199">
    <property type="entry name" value="SET domain"/>
    <property type="match status" value="1"/>
</dbReference>
<dbReference type="EMBL" id="JALJOR010000001">
    <property type="protein sequence ID" value="KAK9829128.1"/>
    <property type="molecule type" value="Genomic_DNA"/>
</dbReference>
<dbReference type="CDD" id="cd20071">
    <property type="entry name" value="SET_SMYD"/>
    <property type="match status" value="1"/>
</dbReference>
<dbReference type="PANTHER" id="PTHR47420">
    <property type="entry name" value="HISTONE-LYSINE N-METHYLTRANSFERASE ASHR2"/>
    <property type="match status" value="1"/>
</dbReference>
<gene>
    <name evidence="4" type="ORF">WJX72_004039</name>
</gene>